<keyword evidence="7" id="KW-0391">Immunity</keyword>
<proteinExistence type="inferred from homology"/>
<evidence type="ECO:0000256" key="8">
    <source>
        <dbReference type="ARBA" id="ARBA00022875"/>
    </source>
</evidence>
<dbReference type="PROSITE" id="PS50923">
    <property type="entry name" value="SUSHI"/>
    <property type="match status" value="4"/>
</dbReference>
<dbReference type="Proteomes" id="UP000694380">
    <property type="component" value="Unplaced"/>
</dbReference>
<dbReference type="Gene3D" id="2.10.70.10">
    <property type="entry name" value="Complement Module, domain 1"/>
    <property type="match status" value="4"/>
</dbReference>
<feature type="domain" description="Sushi" evidence="14">
    <location>
        <begin position="231"/>
        <end position="295"/>
    </location>
</feature>
<dbReference type="PANTHER" id="PTHR19325:SF317">
    <property type="entry name" value="COMPLEMENT DECAY-ACCELERATING FACTOR"/>
    <property type="match status" value="1"/>
</dbReference>
<keyword evidence="8" id="KW-0180">Complement pathway</keyword>
<evidence type="ECO:0000256" key="6">
    <source>
        <dbReference type="ARBA" id="ARBA00022737"/>
    </source>
</evidence>
<evidence type="ECO:0000259" key="14">
    <source>
        <dbReference type="PROSITE" id="PS50923"/>
    </source>
</evidence>
<dbReference type="CDD" id="cd00033">
    <property type="entry name" value="CCP"/>
    <property type="match status" value="4"/>
</dbReference>
<reference evidence="15" key="2">
    <citation type="submission" date="2025-09" db="UniProtKB">
        <authorList>
            <consortium name="Ensembl"/>
        </authorList>
    </citation>
    <scope>IDENTIFICATION</scope>
</reference>
<dbReference type="GO" id="GO:0045087">
    <property type="term" value="P:innate immune response"/>
    <property type="evidence" value="ECO:0007669"/>
    <property type="project" value="UniProtKB-KW"/>
</dbReference>
<comment type="similarity">
    <text evidence="2">Belongs to the receptors of complement activation (RCA) family.</text>
</comment>
<evidence type="ECO:0000256" key="2">
    <source>
        <dbReference type="ARBA" id="ARBA00010908"/>
    </source>
</evidence>
<evidence type="ECO:0000256" key="5">
    <source>
        <dbReference type="ARBA" id="ARBA00022729"/>
    </source>
</evidence>
<reference evidence="15" key="1">
    <citation type="submission" date="2025-08" db="UniProtKB">
        <authorList>
            <consortium name="Ensembl"/>
        </authorList>
    </citation>
    <scope>IDENTIFICATION</scope>
</reference>
<keyword evidence="16" id="KW-1185">Reference proteome</keyword>
<dbReference type="GO" id="GO:0006958">
    <property type="term" value="P:complement activation, classical pathway"/>
    <property type="evidence" value="ECO:0007669"/>
    <property type="project" value="UniProtKB-KW"/>
</dbReference>
<sequence length="321" mass="35224">NQSSFPVGKTINYTCRPGYSRYPRMQSTITCLENRKWSEAFEFCKSEYLHGFCFYCSIKILEALGCVHAAKCNMHRLIGQPYRRCEISGLRVAWSGEVPICERILCLPPPDIPNGRHTGVIMDGFSYGSSVTYKCDSGYPLTGEASIHCTTKDGLNGEWSARPPRCGGGVRCPAPQIRNGRRVSGDRRVYSYKDSVTFECNPGYTMKGHSLSQCQTDDTWDPPLPVCEPGIPCLPPPDIPNGKRTGKFVKNFSYGSAVTYKCDSGFPLIGEASIHCTTEDGLNGVWSAHPPRCGGRVCIVELSPNYSLFGEASLHCTASGA</sequence>
<feature type="disulfide bond" evidence="13">
    <location>
        <begin position="106"/>
        <end position="149"/>
    </location>
</feature>
<comment type="subcellular location">
    <subcellularLocation>
        <location evidence="1">Membrane</location>
    </subcellularLocation>
</comment>
<dbReference type="FunFam" id="2.10.70.10:FF:000014">
    <property type="entry name" value="Membrane cofactor protein"/>
    <property type="match status" value="3"/>
</dbReference>
<keyword evidence="3" id="KW-0399">Innate immunity</keyword>
<evidence type="ECO:0000256" key="4">
    <source>
        <dbReference type="ARBA" id="ARBA00022659"/>
    </source>
</evidence>
<evidence type="ECO:0000256" key="9">
    <source>
        <dbReference type="ARBA" id="ARBA00023136"/>
    </source>
</evidence>
<dbReference type="InterPro" id="IPR035976">
    <property type="entry name" value="Sushi/SCR/CCP_sf"/>
</dbReference>
<evidence type="ECO:0000313" key="15">
    <source>
        <dbReference type="Ensembl" id="ENSCPBP00000023508.1"/>
    </source>
</evidence>
<keyword evidence="6" id="KW-0677">Repeat</keyword>
<keyword evidence="9" id="KW-0472">Membrane</keyword>
<feature type="domain" description="Sushi" evidence="14">
    <location>
        <begin position="104"/>
        <end position="168"/>
    </location>
</feature>
<keyword evidence="10 13" id="KW-1015">Disulfide bond</keyword>
<comment type="function">
    <text evidence="12">This protein recognizes C4b and C3b fragments that condense with cell-surface hydroxyl or amino groups when nascent C4b and C3b are locally generated during C4 and c3 activation. Interaction of daf with cell-associated C4b and C3b polypeptides interferes with their ability to catalyze the conversion of C2 and factor B to enzymatically active C2a and Bb and thereby prevents the formation of C4b2a and C3bBb, the amplification convertases of the complement cascade. Inhibits complement activation by destabilizing and preventing the formation of C3 and C5 convertases, which prevents complement damage.</text>
</comment>
<keyword evidence="4 13" id="KW-0768">Sushi</keyword>
<dbReference type="GeneTree" id="ENSGT00940000163310"/>
<keyword evidence="5" id="KW-0732">Signal</keyword>
<evidence type="ECO:0000256" key="1">
    <source>
        <dbReference type="ARBA" id="ARBA00004370"/>
    </source>
</evidence>
<evidence type="ECO:0000256" key="3">
    <source>
        <dbReference type="ARBA" id="ARBA00022588"/>
    </source>
</evidence>
<dbReference type="Ensembl" id="ENSCPBT00000027690.1">
    <property type="protein sequence ID" value="ENSCPBP00000023508.1"/>
    <property type="gene ID" value="ENSCPBG00000016771.1"/>
</dbReference>
<feature type="domain" description="Sushi" evidence="14">
    <location>
        <begin position="1"/>
        <end position="46"/>
    </location>
</feature>
<feature type="disulfide bond" evidence="13">
    <location>
        <begin position="200"/>
        <end position="227"/>
    </location>
</feature>
<dbReference type="AlphaFoldDB" id="A0A8C3HW55"/>
<evidence type="ECO:0000256" key="11">
    <source>
        <dbReference type="ARBA" id="ARBA00023180"/>
    </source>
</evidence>
<dbReference type="InterPro" id="IPR000436">
    <property type="entry name" value="Sushi_SCR_CCP_dom"/>
</dbReference>
<evidence type="ECO:0000256" key="10">
    <source>
        <dbReference type="ARBA" id="ARBA00023157"/>
    </source>
</evidence>
<evidence type="ECO:0000256" key="12">
    <source>
        <dbReference type="ARBA" id="ARBA00045541"/>
    </source>
</evidence>
<evidence type="ECO:0000313" key="16">
    <source>
        <dbReference type="Proteomes" id="UP000694380"/>
    </source>
</evidence>
<keyword evidence="11" id="KW-0325">Glycoprotein</keyword>
<feature type="domain" description="Sushi" evidence="14">
    <location>
        <begin position="170"/>
        <end position="229"/>
    </location>
</feature>
<protein>
    <recommendedName>
        <fullName evidence="14">Sushi domain-containing protein</fullName>
    </recommendedName>
</protein>
<organism evidence="15 16">
    <name type="scientific">Chrysemys picta bellii</name>
    <name type="common">Western painted turtle</name>
    <name type="synonym">Emys bellii</name>
    <dbReference type="NCBI Taxonomy" id="8478"/>
    <lineage>
        <taxon>Eukaryota</taxon>
        <taxon>Metazoa</taxon>
        <taxon>Chordata</taxon>
        <taxon>Craniata</taxon>
        <taxon>Vertebrata</taxon>
        <taxon>Euteleostomi</taxon>
        <taxon>Archelosauria</taxon>
        <taxon>Testudinata</taxon>
        <taxon>Testudines</taxon>
        <taxon>Cryptodira</taxon>
        <taxon>Durocryptodira</taxon>
        <taxon>Testudinoidea</taxon>
        <taxon>Emydidae</taxon>
        <taxon>Chrysemys</taxon>
    </lineage>
</organism>
<dbReference type="GO" id="GO:0016020">
    <property type="term" value="C:membrane"/>
    <property type="evidence" value="ECO:0007669"/>
    <property type="project" value="UniProtKB-SubCell"/>
</dbReference>
<accession>A0A8C3HW55</accession>
<dbReference type="PANTHER" id="PTHR19325">
    <property type="entry name" value="COMPLEMENT COMPONENT-RELATED SUSHI DOMAIN-CONTAINING"/>
    <property type="match status" value="1"/>
</dbReference>
<dbReference type="InterPro" id="IPR050350">
    <property type="entry name" value="Compl-Cell_Adhes-Reg"/>
</dbReference>
<feature type="disulfide bond" evidence="13">
    <location>
        <begin position="233"/>
        <end position="276"/>
    </location>
</feature>
<name>A0A8C3HW55_CHRPI</name>
<evidence type="ECO:0000256" key="13">
    <source>
        <dbReference type="PROSITE-ProRule" id="PRU00302"/>
    </source>
</evidence>
<comment type="caution">
    <text evidence="13">Lacks conserved residue(s) required for the propagation of feature annotation.</text>
</comment>
<dbReference type="SUPFAM" id="SSF57535">
    <property type="entry name" value="Complement control module/SCR domain"/>
    <property type="match status" value="5"/>
</dbReference>
<dbReference type="Pfam" id="PF00084">
    <property type="entry name" value="Sushi"/>
    <property type="match status" value="4"/>
</dbReference>
<dbReference type="SMART" id="SM00032">
    <property type="entry name" value="CCP"/>
    <property type="match status" value="4"/>
</dbReference>
<evidence type="ECO:0000256" key="7">
    <source>
        <dbReference type="ARBA" id="ARBA00022859"/>
    </source>
</evidence>